<evidence type="ECO:0000256" key="7">
    <source>
        <dbReference type="ARBA" id="ARBA00023049"/>
    </source>
</evidence>
<keyword evidence="6 9" id="KW-0862">Zinc</keyword>
<dbReference type="PANTHER" id="PTHR10201:SF291">
    <property type="entry name" value="MATRIX METALLOPROTEINASE 1, ISOFORM C-RELATED"/>
    <property type="match status" value="1"/>
</dbReference>
<feature type="binding site" evidence="9">
    <location>
        <position position="193"/>
    </location>
    <ligand>
        <name>Zn(2+)</name>
        <dbReference type="ChEBI" id="CHEBI:29105"/>
        <label>2</label>
        <note>catalytic</note>
    </ligand>
</feature>
<dbReference type="Gene3D" id="2.110.10.10">
    <property type="entry name" value="Hemopexin-like domain"/>
    <property type="match status" value="2"/>
</dbReference>
<feature type="binding site" evidence="10">
    <location>
        <position position="140"/>
    </location>
    <ligand>
        <name>Ca(2+)</name>
        <dbReference type="ChEBI" id="CHEBI:29108"/>
        <label>2</label>
    </ligand>
</feature>
<dbReference type="GO" id="GO:0004222">
    <property type="term" value="F:metalloendopeptidase activity"/>
    <property type="evidence" value="ECO:0007669"/>
    <property type="project" value="InterPro"/>
</dbReference>
<feature type="binding site" evidence="10">
    <location>
        <position position="296"/>
    </location>
    <ligand>
        <name>Ca(2+)</name>
        <dbReference type="ChEBI" id="CHEBI:29108"/>
        <label>5</label>
    </ligand>
</feature>
<dbReference type="Gene3D" id="3.40.390.10">
    <property type="entry name" value="Collagenase (Catalytic Domain)"/>
    <property type="match status" value="1"/>
</dbReference>
<feature type="repeat" description="Hemopexin" evidence="12">
    <location>
        <begin position="337"/>
        <end position="387"/>
    </location>
</feature>
<dbReference type="InterPro" id="IPR001818">
    <property type="entry name" value="Pept_M10_metallopeptidase"/>
</dbReference>
<feature type="binding site" evidence="10">
    <location>
        <position position="172"/>
    </location>
    <ligand>
        <name>Ca(2+)</name>
        <dbReference type="ChEBI" id="CHEBI:29108"/>
        <label>3</label>
    </ligand>
</feature>
<dbReference type="GO" id="GO:0031012">
    <property type="term" value="C:extracellular matrix"/>
    <property type="evidence" value="ECO:0007669"/>
    <property type="project" value="InterPro"/>
</dbReference>
<dbReference type="AlphaFoldDB" id="A0AA38MFC8"/>
<feature type="binding site" evidence="9">
    <location>
        <position position="197"/>
    </location>
    <ligand>
        <name>Zn(2+)</name>
        <dbReference type="ChEBI" id="CHEBI:29105"/>
        <label>2</label>
        <note>catalytic</note>
    </ligand>
</feature>
<feature type="binding site" evidence="10">
    <location>
        <position position="294"/>
    </location>
    <ligand>
        <name>Ca(2+)</name>
        <dbReference type="ChEBI" id="CHEBI:29108"/>
        <label>4</label>
    </ligand>
</feature>
<feature type="binding site" evidence="9">
    <location>
        <position position="203"/>
    </location>
    <ligand>
        <name>Zn(2+)</name>
        <dbReference type="ChEBI" id="CHEBI:29105"/>
        <label>2</label>
        <note>catalytic</note>
    </ligand>
</feature>
<evidence type="ECO:0000256" key="3">
    <source>
        <dbReference type="ARBA" id="ARBA00022723"/>
    </source>
</evidence>
<keyword evidence="2" id="KW-0645">Protease</keyword>
<evidence type="ECO:0000256" key="9">
    <source>
        <dbReference type="PIRSR" id="PIRSR001191-2"/>
    </source>
</evidence>
<proteinExistence type="inferred from homology"/>
<dbReference type="PANTHER" id="PTHR10201">
    <property type="entry name" value="MATRIX METALLOPROTEINASE"/>
    <property type="match status" value="1"/>
</dbReference>
<feature type="binding site" evidence="10">
    <location>
        <position position="150"/>
    </location>
    <ligand>
        <name>Ca(2+)</name>
        <dbReference type="ChEBI" id="CHEBI:29108"/>
        <label>3</label>
    </ligand>
</feature>
<feature type="repeat" description="Hemopexin" evidence="12">
    <location>
        <begin position="290"/>
        <end position="331"/>
    </location>
</feature>
<dbReference type="InterPro" id="IPR024079">
    <property type="entry name" value="MetalloPept_cat_dom_sf"/>
</dbReference>
<dbReference type="SUPFAM" id="SSF50923">
    <property type="entry name" value="Hemopexin-like domain"/>
    <property type="match status" value="1"/>
</dbReference>
<keyword evidence="11" id="KW-1015">Disulfide bond</keyword>
<dbReference type="SMART" id="SM00235">
    <property type="entry name" value="ZnMc"/>
    <property type="match status" value="1"/>
</dbReference>
<dbReference type="GO" id="GO:0030198">
    <property type="term" value="P:extracellular matrix organization"/>
    <property type="evidence" value="ECO:0007669"/>
    <property type="project" value="TreeGrafter"/>
</dbReference>
<dbReference type="Pfam" id="PF00413">
    <property type="entry name" value="Peptidase_M10"/>
    <property type="match status" value="1"/>
</dbReference>
<evidence type="ECO:0000256" key="10">
    <source>
        <dbReference type="PIRSR" id="PIRSR621190-2"/>
    </source>
</evidence>
<evidence type="ECO:0000256" key="2">
    <source>
        <dbReference type="ARBA" id="ARBA00022670"/>
    </source>
</evidence>
<evidence type="ECO:0000313" key="16">
    <source>
        <dbReference type="Proteomes" id="UP001168821"/>
    </source>
</evidence>
<dbReference type="InterPro" id="IPR036375">
    <property type="entry name" value="Hemopexin-like_dom_sf"/>
</dbReference>
<dbReference type="InterPro" id="IPR036365">
    <property type="entry name" value="PGBD-like_sf"/>
</dbReference>
<keyword evidence="5" id="KW-0378">Hydrolase</keyword>
<sequence>MFTILLFIFVLIQNAQLRPTFDAKQHLHTYGFLNTSNPGEKVFKDAIEKFQSVNELPTTGTLDEATIERMKARRCGRPEHVPAFAQTANKWKNSHITYKIFNVSEPFMKTEVKKIFDDSIKVWTDNVNLKISETDSNKADIIIHFTTQDGPYNVLGYAYYPDNGDIFFDKDEDWTLDVSQGAFKTYFGWVAAHELGHSLGLPHTETMQSIMHPYYSTQVIQPSEIDTKTLRTMYGQAIMNNSILCEGTSVDAILDTREPLLVVGEEYWTISDGVLQSGPIRRDVLFPGLPDKIDAAFMVGKRSYFLSDNLFYRFDHDAKPYRLISKKLISVGFDKVPPNIDAAFYHAGATTIYFFKGSKYYALNTRKPSGKRLVVNGKDISSDWPGIPTDVEAVTLTDNSQVLFIKNSKCYMVDLNTRVLLSTENCSTLYNC</sequence>
<dbReference type="Pfam" id="PF01471">
    <property type="entry name" value="PG_binding_1"/>
    <property type="match status" value="1"/>
</dbReference>
<evidence type="ECO:0000256" key="11">
    <source>
        <dbReference type="PIRSR" id="PIRSR621190-3"/>
    </source>
</evidence>
<dbReference type="GO" id="GO:0030574">
    <property type="term" value="P:collagen catabolic process"/>
    <property type="evidence" value="ECO:0007669"/>
    <property type="project" value="TreeGrafter"/>
</dbReference>
<gene>
    <name evidence="15" type="ORF">Zmor_014072</name>
</gene>
<dbReference type="PROSITE" id="PS51642">
    <property type="entry name" value="HEMOPEXIN_2"/>
    <property type="match status" value="2"/>
</dbReference>
<keyword evidence="7" id="KW-0482">Metalloprotease</keyword>
<evidence type="ECO:0000256" key="5">
    <source>
        <dbReference type="ARBA" id="ARBA00022801"/>
    </source>
</evidence>
<dbReference type="GO" id="GO:0006508">
    <property type="term" value="P:proteolysis"/>
    <property type="evidence" value="ECO:0007669"/>
    <property type="project" value="UniProtKB-KW"/>
</dbReference>
<keyword evidence="10" id="KW-0106">Calcium</keyword>
<organism evidence="15 16">
    <name type="scientific">Zophobas morio</name>
    <dbReference type="NCBI Taxonomy" id="2755281"/>
    <lineage>
        <taxon>Eukaryota</taxon>
        <taxon>Metazoa</taxon>
        <taxon>Ecdysozoa</taxon>
        <taxon>Arthropoda</taxon>
        <taxon>Hexapoda</taxon>
        <taxon>Insecta</taxon>
        <taxon>Pterygota</taxon>
        <taxon>Neoptera</taxon>
        <taxon>Endopterygota</taxon>
        <taxon>Coleoptera</taxon>
        <taxon>Polyphaga</taxon>
        <taxon>Cucujiformia</taxon>
        <taxon>Tenebrionidae</taxon>
        <taxon>Zophobas</taxon>
    </lineage>
</organism>
<feature type="binding site" evidence="10">
    <location>
        <position position="165"/>
    </location>
    <ligand>
        <name>Ca(2+)</name>
        <dbReference type="ChEBI" id="CHEBI:29108"/>
        <label>2</label>
    </ligand>
</feature>
<dbReference type="InterPro" id="IPR002477">
    <property type="entry name" value="Peptidoglycan-bd-like"/>
</dbReference>
<evidence type="ECO:0000256" key="8">
    <source>
        <dbReference type="PIRSR" id="PIRSR001191-1"/>
    </source>
</evidence>
<dbReference type="GO" id="GO:0005615">
    <property type="term" value="C:extracellular space"/>
    <property type="evidence" value="ECO:0007669"/>
    <property type="project" value="TreeGrafter"/>
</dbReference>
<dbReference type="SMART" id="SM00120">
    <property type="entry name" value="HX"/>
    <property type="match status" value="3"/>
</dbReference>
<feature type="binding site" evidence="10">
    <location>
        <position position="149"/>
    </location>
    <ligand>
        <name>Ca(2+)</name>
        <dbReference type="ChEBI" id="CHEBI:29108"/>
        <label>3</label>
    </ligand>
</feature>
<evidence type="ECO:0000259" key="14">
    <source>
        <dbReference type="SMART" id="SM00235"/>
    </source>
</evidence>
<feature type="binding site" description="in inhibited form" evidence="10">
    <location>
        <position position="75"/>
    </location>
    <ligand>
        <name>Zn(2+)</name>
        <dbReference type="ChEBI" id="CHEBI:29105"/>
        <label>2</label>
        <note>catalytic</note>
    </ligand>
</feature>
<keyword evidence="16" id="KW-1185">Reference proteome</keyword>
<name>A0AA38MFC8_9CUCU</name>
<accession>A0AA38MFC8</accession>
<comment type="cofactor">
    <cofactor evidence="10">
        <name>Zn(2+)</name>
        <dbReference type="ChEBI" id="CHEBI:29105"/>
    </cofactor>
    <text evidence="10">Binds 2 Zn(2+) ions per subunit.</text>
</comment>
<dbReference type="Proteomes" id="UP001168821">
    <property type="component" value="Unassembled WGS sequence"/>
</dbReference>
<feature type="binding site" evidence="10">
    <location>
        <position position="251"/>
    </location>
    <ligand>
        <name>Ca(2+)</name>
        <dbReference type="ChEBI" id="CHEBI:29108"/>
        <label>4</label>
    </ligand>
</feature>
<feature type="binding site" evidence="10">
    <location>
        <position position="211"/>
    </location>
    <ligand>
        <name>Zn(2+)</name>
        <dbReference type="ChEBI" id="CHEBI:29105"/>
        <label>2</label>
        <note>catalytic</note>
    </ligand>
</feature>
<feature type="domain" description="Peptidase metallopeptidase" evidence="14">
    <location>
        <begin position="87"/>
        <end position="236"/>
    </location>
</feature>
<dbReference type="EMBL" id="JALNTZ010000004">
    <property type="protein sequence ID" value="KAJ3654920.1"/>
    <property type="molecule type" value="Genomic_DNA"/>
</dbReference>
<comment type="cofactor">
    <cofactor evidence="10">
        <name>Ca(2+)</name>
        <dbReference type="ChEBI" id="CHEBI:29108"/>
    </cofactor>
    <text evidence="10">Can bind about 5 Ca(2+) ions per subunit.</text>
</comment>
<evidence type="ECO:0000256" key="12">
    <source>
        <dbReference type="PROSITE-ProRule" id="PRU01011"/>
    </source>
</evidence>
<dbReference type="SUPFAM" id="SSF47090">
    <property type="entry name" value="PGBD-like"/>
    <property type="match status" value="1"/>
</dbReference>
<dbReference type="PRINTS" id="PR00138">
    <property type="entry name" value="MATRIXIN"/>
</dbReference>
<evidence type="ECO:0000256" key="4">
    <source>
        <dbReference type="ARBA" id="ARBA00022729"/>
    </source>
</evidence>
<comment type="similarity">
    <text evidence="1">Belongs to the peptidase M10A family.</text>
</comment>
<dbReference type="InterPro" id="IPR006026">
    <property type="entry name" value="Peptidase_Metallo"/>
</dbReference>
<evidence type="ECO:0000313" key="15">
    <source>
        <dbReference type="EMBL" id="KAJ3654920.1"/>
    </source>
</evidence>
<feature type="binding site" evidence="10">
    <location>
        <position position="172"/>
    </location>
    <ligand>
        <name>Ca(2+)</name>
        <dbReference type="ChEBI" id="CHEBI:29108"/>
        <label>1</label>
    </ligand>
</feature>
<dbReference type="SUPFAM" id="SSF55486">
    <property type="entry name" value="Metalloproteases ('zincins'), catalytic domain"/>
    <property type="match status" value="1"/>
</dbReference>
<feature type="binding site" evidence="10">
    <location>
        <position position="394"/>
    </location>
    <ligand>
        <name>Ca(2+)</name>
        <dbReference type="ChEBI" id="CHEBI:29108"/>
        <label>5</label>
    </ligand>
</feature>
<feature type="signal peptide" evidence="13">
    <location>
        <begin position="1"/>
        <end position="17"/>
    </location>
</feature>
<dbReference type="Pfam" id="PF00045">
    <property type="entry name" value="Hemopexin"/>
    <property type="match status" value="1"/>
</dbReference>
<dbReference type="GO" id="GO:0008270">
    <property type="term" value="F:zinc ion binding"/>
    <property type="evidence" value="ECO:0007669"/>
    <property type="project" value="InterPro"/>
</dbReference>
<feature type="disulfide bond" evidence="11">
    <location>
        <begin position="245"/>
        <end position="432"/>
    </location>
</feature>
<feature type="chain" id="PRO_5041286607" description="Peptidase metallopeptidase domain-containing protein" evidence="13">
    <location>
        <begin position="18"/>
        <end position="432"/>
    </location>
</feature>
<keyword evidence="4 13" id="KW-0732">Signal</keyword>
<feature type="binding site" evidence="10">
    <location>
        <position position="343"/>
    </location>
    <ligand>
        <name>Ca(2+)</name>
        <dbReference type="ChEBI" id="CHEBI:29108"/>
        <label>5</label>
    </ligand>
</feature>
<feature type="binding site" evidence="10">
    <location>
        <position position="253"/>
    </location>
    <ligand>
        <name>Ca(2+)</name>
        <dbReference type="ChEBI" id="CHEBI:29108"/>
        <label>5</label>
    </ligand>
</feature>
<protein>
    <recommendedName>
        <fullName evidence="14">Peptidase metallopeptidase domain-containing protein</fullName>
    </recommendedName>
</protein>
<dbReference type="InterPro" id="IPR018487">
    <property type="entry name" value="Hemopexin-like_repeat"/>
</dbReference>
<keyword evidence="3 9" id="KW-0479">Metal-binding</keyword>
<evidence type="ECO:0000256" key="1">
    <source>
        <dbReference type="ARBA" id="ARBA00010370"/>
    </source>
</evidence>
<dbReference type="InterPro" id="IPR021190">
    <property type="entry name" value="Pept_M10A"/>
</dbReference>
<reference evidence="15" key="1">
    <citation type="journal article" date="2023" name="G3 (Bethesda)">
        <title>Whole genome assemblies of Zophobas morio and Tenebrio molitor.</title>
        <authorList>
            <person name="Kaur S."/>
            <person name="Stinson S.A."/>
            <person name="diCenzo G.C."/>
        </authorList>
    </citation>
    <scope>NUCLEOTIDE SEQUENCE</scope>
    <source>
        <strain evidence="15">QUZm001</strain>
    </source>
</reference>
<evidence type="ECO:0000256" key="6">
    <source>
        <dbReference type="ARBA" id="ARBA00022833"/>
    </source>
</evidence>
<comment type="caution">
    <text evidence="15">The sequence shown here is derived from an EMBL/GenBank/DDBJ whole genome shotgun (WGS) entry which is preliminary data.</text>
</comment>
<evidence type="ECO:0000256" key="13">
    <source>
        <dbReference type="SAM" id="SignalP"/>
    </source>
</evidence>
<feature type="active site" evidence="8">
    <location>
        <position position="194"/>
    </location>
</feature>
<dbReference type="PIRSF" id="PIRSF001191">
    <property type="entry name" value="Peptidase_M10A_matrix"/>
    <property type="match status" value="1"/>
</dbReference>
<feature type="binding site" evidence="10">
    <location>
        <position position="169"/>
    </location>
    <ligand>
        <name>Ca(2+)</name>
        <dbReference type="ChEBI" id="CHEBI:29108"/>
        <label>3</label>
    </ligand>
</feature>